<dbReference type="Pfam" id="PF04011">
    <property type="entry name" value="LemA"/>
    <property type="match status" value="1"/>
</dbReference>
<dbReference type="Proteomes" id="UP001409585">
    <property type="component" value="Unassembled WGS sequence"/>
</dbReference>
<sequence>MSDFMPFIIFAIIVPLFWAVSTYNRFIKYTNMIEEGWSIIDVALKRRANLIPKLVSAVSGYSQHETDTLKNVTAQRLATDDRSERTKEESEVSRGLGNLLAVAENYPELKASQNFLELQKALNQVEAEVASSRNTFNQRIRQLNTLVQQFPSNIIASIFNFKRDEYFQLELATEREVPETPWDRK</sequence>
<evidence type="ECO:0000313" key="8">
    <source>
        <dbReference type="Proteomes" id="UP001409585"/>
    </source>
</evidence>
<dbReference type="InterPro" id="IPR007156">
    <property type="entry name" value="MamQ_LemA"/>
</dbReference>
<reference evidence="8" key="1">
    <citation type="journal article" date="2019" name="Int. J. Syst. Evol. Microbiol.">
        <title>The Global Catalogue of Microorganisms (GCM) 10K type strain sequencing project: providing services to taxonomists for standard genome sequencing and annotation.</title>
        <authorList>
            <consortium name="The Broad Institute Genomics Platform"/>
            <consortium name="The Broad Institute Genome Sequencing Center for Infectious Disease"/>
            <person name="Wu L."/>
            <person name="Ma J."/>
        </authorList>
    </citation>
    <scope>NUCLEOTIDE SEQUENCE [LARGE SCALE GENOMIC DNA]</scope>
    <source>
        <strain evidence="8">JCM 19134</strain>
    </source>
</reference>
<dbReference type="GO" id="GO:0016020">
    <property type="term" value="C:membrane"/>
    <property type="evidence" value="ECO:0007669"/>
    <property type="project" value="UniProtKB-SubCell"/>
</dbReference>
<feature type="transmembrane region" description="Helical" evidence="6">
    <location>
        <begin position="6"/>
        <end position="23"/>
    </location>
</feature>
<gene>
    <name evidence="7" type="ORF">GCM10025791_20680</name>
</gene>
<dbReference type="InterPro" id="IPR023353">
    <property type="entry name" value="LemA-like_dom_sf"/>
</dbReference>
<name>A0AAV3U2J1_9ALTE</name>
<dbReference type="AlphaFoldDB" id="A0AAV3U2J1"/>
<accession>A0AAV3U2J1</accession>
<dbReference type="Gene3D" id="1.20.1440.20">
    <property type="entry name" value="LemA-like domain"/>
    <property type="match status" value="1"/>
</dbReference>
<evidence type="ECO:0000256" key="1">
    <source>
        <dbReference type="ARBA" id="ARBA00004167"/>
    </source>
</evidence>
<evidence type="ECO:0000256" key="3">
    <source>
        <dbReference type="ARBA" id="ARBA00022692"/>
    </source>
</evidence>
<dbReference type="EMBL" id="BAABLX010000016">
    <property type="protein sequence ID" value="GAA4942146.1"/>
    <property type="molecule type" value="Genomic_DNA"/>
</dbReference>
<keyword evidence="3 6" id="KW-0812">Transmembrane</keyword>
<evidence type="ECO:0000256" key="5">
    <source>
        <dbReference type="ARBA" id="ARBA00023136"/>
    </source>
</evidence>
<comment type="similarity">
    <text evidence="2">Belongs to the LemA family.</text>
</comment>
<evidence type="ECO:0000256" key="4">
    <source>
        <dbReference type="ARBA" id="ARBA00022989"/>
    </source>
</evidence>
<comment type="subcellular location">
    <subcellularLocation>
        <location evidence="1">Membrane</location>
        <topology evidence="1">Single-pass membrane protein</topology>
    </subcellularLocation>
</comment>
<evidence type="ECO:0000256" key="2">
    <source>
        <dbReference type="ARBA" id="ARBA00008854"/>
    </source>
</evidence>
<keyword evidence="5 6" id="KW-0472">Membrane</keyword>
<organism evidence="7 8">
    <name type="scientific">Halioxenophilus aromaticivorans</name>
    <dbReference type="NCBI Taxonomy" id="1306992"/>
    <lineage>
        <taxon>Bacteria</taxon>
        <taxon>Pseudomonadati</taxon>
        <taxon>Pseudomonadota</taxon>
        <taxon>Gammaproteobacteria</taxon>
        <taxon>Alteromonadales</taxon>
        <taxon>Alteromonadaceae</taxon>
        <taxon>Halioxenophilus</taxon>
    </lineage>
</organism>
<evidence type="ECO:0000256" key="6">
    <source>
        <dbReference type="SAM" id="Phobius"/>
    </source>
</evidence>
<dbReference type="PANTHER" id="PTHR34478:SF1">
    <property type="entry name" value="PROTEIN LEMA"/>
    <property type="match status" value="1"/>
</dbReference>
<dbReference type="SUPFAM" id="SSF140478">
    <property type="entry name" value="LemA-like"/>
    <property type="match status" value="1"/>
</dbReference>
<protein>
    <submittedName>
        <fullName evidence="7">LemA family protein</fullName>
    </submittedName>
</protein>
<keyword evidence="4 6" id="KW-1133">Transmembrane helix</keyword>
<dbReference type="RefSeq" id="WP_345421231.1">
    <property type="nucleotide sequence ID" value="NZ_AP031496.1"/>
</dbReference>
<evidence type="ECO:0000313" key="7">
    <source>
        <dbReference type="EMBL" id="GAA4942146.1"/>
    </source>
</evidence>
<dbReference type="PANTHER" id="PTHR34478">
    <property type="entry name" value="PROTEIN LEMA"/>
    <property type="match status" value="1"/>
</dbReference>
<comment type="caution">
    <text evidence="7">The sequence shown here is derived from an EMBL/GenBank/DDBJ whole genome shotgun (WGS) entry which is preliminary data.</text>
</comment>
<keyword evidence="8" id="KW-1185">Reference proteome</keyword>
<proteinExistence type="inferred from homology"/>